<accession>A0A4Y3HW56</accession>
<name>A0A4Y3HW56_9VIBR</name>
<dbReference type="AlphaFoldDB" id="A0A4Y3HW56"/>
<dbReference type="EMBL" id="BJLF01000009">
    <property type="protein sequence ID" value="GEA51346.1"/>
    <property type="molecule type" value="Genomic_DNA"/>
</dbReference>
<proteinExistence type="predicted"/>
<protein>
    <submittedName>
        <fullName evidence="1">Uncharacterized protein</fullName>
    </submittedName>
</protein>
<sequence length="283" mass="32296">MLYSTYSGISMRQHNLDCVVIRRRKEGWKIDASFTFVVKDKQDWKSAWSTLKKRLPRWRNCVSMSLSFEEVLSKSSVINASLSEEEIVNYVHEQLSNAILTEELAHDYRVRKLLNDEQKFDLYICKKETLTHHLKQCELSLDVVGWVLSDLRALSREIESAYGNRGDGFIEITEDGIIAASLNEPSQPMIFDIAGQSLAVFSESLTHNFLNLFADRDKKSITLLVYGGTDRVTELSNLLIHRPEFKLIDVSHTNMGQSLTSFMTGYPALACALGAYHWSKAYL</sequence>
<organism evidence="1 2">
    <name type="scientific">Vibrio inusitatus NBRC 102082</name>
    <dbReference type="NCBI Taxonomy" id="1219070"/>
    <lineage>
        <taxon>Bacteria</taxon>
        <taxon>Pseudomonadati</taxon>
        <taxon>Pseudomonadota</taxon>
        <taxon>Gammaproteobacteria</taxon>
        <taxon>Vibrionales</taxon>
        <taxon>Vibrionaceae</taxon>
        <taxon>Vibrio</taxon>
    </lineage>
</organism>
<gene>
    <name evidence="1" type="ORF">VIN01S_21500</name>
</gene>
<reference evidence="1 2" key="1">
    <citation type="submission" date="2019-06" db="EMBL/GenBank/DDBJ databases">
        <title>Whole genome shotgun sequence of Vibrio inusitatus NBRC 102082.</title>
        <authorList>
            <person name="Hosoyama A."/>
            <person name="Uohara A."/>
            <person name="Ohji S."/>
            <person name="Ichikawa N."/>
        </authorList>
    </citation>
    <scope>NUCLEOTIDE SEQUENCE [LARGE SCALE GENOMIC DNA]</scope>
    <source>
        <strain evidence="1 2">NBRC 102082</strain>
    </source>
</reference>
<dbReference type="Proteomes" id="UP000318717">
    <property type="component" value="Unassembled WGS sequence"/>
</dbReference>
<keyword evidence="2" id="KW-1185">Reference proteome</keyword>
<evidence type="ECO:0000313" key="1">
    <source>
        <dbReference type="EMBL" id="GEA51346.1"/>
    </source>
</evidence>
<dbReference type="OrthoDB" id="5863131at2"/>
<comment type="caution">
    <text evidence="1">The sequence shown here is derived from an EMBL/GenBank/DDBJ whole genome shotgun (WGS) entry which is preliminary data.</text>
</comment>
<evidence type="ECO:0000313" key="2">
    <source>
        <dbReference type="Proteomes" id="UP000318717"/>
    </source>
</evidence>